<protein>
    <submittedName>
        <fullName evidence="1">Uncharacterized protein</fullName>
    </submittedName>
</protein>
<accession>A0ABQ9XUJ4</accession>
<evidence type="ECO:0000313" key="1">
    <source>
        <dbReference type="EMBL" id="KAK2955153.1"/>
    </source>
</evidence>
<dbReference type="Proteomes" id="UP001281761">
    <property type="component" value="Unassembled WGS sequence"/>
</dbReference>
<dbReference type="EMBL" id="JARBJD010000070">
    <property type="protein sequence ID" value="KAK2955153.1"/>
    <property type="molecule type" value="Genomic_DNA"/>
</dbReference>
<proteinExistence type="predicted"/>
<organism evidence="1 2">
    <name type="scientific">Blattamonas nauphoetae</name>
    <dbReference type="NCBI Taxonomy" id="2049346"/>
    <lineage>
        <taxon>Eukaryota</taxon>
        <taxon>Metamonada</taxon>
        <taxon>Preaxostyla</taxon>
        <taxon>Oxymonadida</taxon>
        <taxon>Blattamonas</taxon>
    </lineage>
</organism>
<evidence type="ECO:0000313" key="2">
    <source>
        <dbReference type="Proteomes" id="UP001281761"/>
    </source>
</evidence>
<dbReference type="SUPFAM" id="SSF51126">
    <property type="entry name" value="Pectin lyase-like"/>
    <property type="match status" value="1"/>
</dbReference>
<reference evidence="1 2" key="1">
    <citation type="journal article" date="2022" name="bioRxiv">
        <title>Genomics of Preaxostyla Flagellates Illuminates Evolutionary Transitions and the Path Towards Mitochondrial Loss.</title>
        <authorList>
            <person name="Novak L.V.F."/>
            <person name="Treitli S.C."/>
            <person name="Pyrih J."/>
            <person name="Halakuc P."/>
            <person name="Pipaliya S.V."/>
            <person name="Vacek V."/>
            <person name="Brzon O."/>
            <person name="Soukal P."/>
            <person name="Eme L."/>
            <person name="Dacks J.B."/>
            <person name="Karnkowska A."/>
            <person name="Elias M."/>
            <person name="Hampl V."/>
        </authorList>
    </citation>
    <scope>NUCLEOTIDE SEQUENCE [LARGE SCALE GENOMIC DNA]</scope>
    <source>
        <strain evidence="1">NAU3</strain>
        <tissue evidence="1">Gut</tissue>
    </source>
</reference>
<gene>
    <name evidence="1" type="ORF">BLNAU_9882</name>
</gene>
<sequence length="1330" mass="141484">MGQIVSGTLLVLVSNGRGTRTPSDGSAPNIGRLVVFSLNSASEGTIPVSTGEQGLLQHDLEEYTILAASLPDRDVSFPSGPIPVVYLPELLSASCDLDESRTKAVLHLSGTDLEDGEYILTLNDSSTVAVNFATDPEWMSTGTVTLGEIGRDSKWKEGIIFAVSNLNKQNQKYKPLIDGDVIFTIPSVAHLISISVEEVSEASKTDVTLSFVSSRLEKNSQYTLGVVVDAQGTNSEVISIGVSTDGDGKIVDKTLSLFPFAEDEDERKKQLEFGVKYQVEWLRLSSFTDSVVIDSVVFEMPSERVRVSGASCSADHSSSTVVSITGSGFVIGETYTITVSGTPTDAPAAPAHIAEIRVHGTTDDKAASSSIPLSSASEEGSLRYDYSYTVTGITNGSLDGFVIDGVFVVPAAGIVSSTSTELNSETNEEFKVIVSGKNFVIDSEWILKLTGRSEEISVTMTSTEKGESSWVKAGGPNGIEFLKSYAVSTITLKSNASEHLVCSGVPLTTPPGPTLTHIKAELNPSNLNESTVSVTVSPCAAGSFTLIVFDESDDLKKEISIGPISFTSSPTQTSSYTVVIHPSGKLSYGKTYTVKALSSSTLIVSHASPTFDIPAAPPRISYAAATLTGTNKTWVDVVLTGEALPQGKGFTIVVKEMEGDVIKSGAAELYLTGTIEGSIGTTTTCTASVEIYNQSNTLEYSQKYKIESLVIVGYGCIVDSTAEFEIPDSPGRVEGTEEPDLNGMKTTVTVKVKGVNFPSTVTSMKVKGESAQITSTSITDISRTELTAIFDANSEESGTALGFEKSYSIVEISGGSEVFVNSGVGFTVPTPGIVSSTSTELNPATNEHFKAIVSGKNFGSGTEWILKLTGRNEEIEVTMSSTEKGESSWVKAGGVGELQFDQSYTLLTMTLKSNSSEHLVCSGVSLTTPPKPAVSVLHISWTGNDENEGTATDPLQTLHTALRKCKAEQNEDWRVEISDWCRIGKQTEFGLEQEGLRVIVKGGEGRKIECTLTDSDQSVGQRKNMELGMVSVRKNTLSFVDLTFILTSSSERIGSVLKVGEGGVVWMERCEVSSSERINHRFVTVSEDGEMKGEGLKISSIHFGGKGSVVCLREEGRLTLSSCSFDGVSFASGGVVVGKTGGKIVINQTEFTRCSGRSLGSVIGVMTVGGEVIVSQCRFAECWTTVDLDEQGRVALGGGCVLIEMKEQRRSLSSCRVDLRESCFEGCSLTLKGKGHEDTKVIGGSGFMIVGRRVKGVVLLDGVQLSSCRCVGDARNVVFSGGLPLFGCRLTTPLFPIDCPPIVVLRPLFKQHSEQSSVTAAQTICLCSVQ</sequence>
<comment type="caution">
    <text evidence="1">The sequence shown here is derived from an EMBL/GenBank/DDBJ whole genome shotgun (WGS) entry which is preliminary data.</text>
</comment>
<keyword evidence="2" id="KW-1185">Reference proteome</keyword>
<dbReference type="InterPro" id="IPR011050">
    <property type="entry name" value="Pectin_lyase_fold/virulence"/>
</dbReference>
<name>A0ABQ9XUJ4_9EUKA</name>